<sequence>MRSLHPDLKSLLNIFRSASADETHFRRRKPEPERVTELQAHIVEDILWAWVLMSRIESSGVRLPVQISEILVQAWAAYEQNRWTLQVDRSFCSTLKLLESVAQRRKVRDGNE</sequence>
<protein>
    <submittedName>
        <fullName evidence="1">Uncharacterized protein</fullName>
    </submittedName>
</protein>
<keyword evidence="2" id="KW-1185">Reference proteome</keyword>
<name>A0A4P7D419_9BURK</name>
<evidence type="ECO:0000313" key="2">
    <source>
        <dbReference type="Proteomes" id="UP000295727"/>
    </source>
</evidence>
<dbReference type="AlphaFoldDB" id="A0A4P7D419"/>
<proteinExistence type="predicted"/>
<dbReference type="RefSeq" id="WP_134756154.1">
    <property type="nucleotide sequence ID" value="NZ_CP038150.1"/>
</dbReference>
<accession>A0A4P7D419</accession>
<organism evidence="1 2">
    <name type="scientific">Paraburkholderia pallida</name>
    <dbReference type="NCBI Taxonomy" id="2547399"/>
    <lineage>
        <taxon>Bacteria</taxon>
        <taxon>Pseudomonadati</taxon>
        <taxon>Pseudomonadota</taxon>
        <taxon>Betaproteobacteria</taxon>
        <taxon>Burkholderiales</taxon>
        <taxon>Burkholderiaceae</taxon>
        <taxon>Paraburkholderia</taxon>
    </lineage>
</organism>
<dbReference type="Proteomes" id="UP000295727">
    <property type="component" value="Chromosome 3"/>
</dbReference>
<evidence type="ECO:0000313" key="1">
    <source>
        <dbReference type="EMBL" id="QBR01475.1"/>
    </source>
</evidence>
<reference evidence="1 2" key="1">
    <citation type="submission" date="2019-03" db="EMBL/GenBank/DDBJ databases">
        <title>Paraburkholderia sp. 7MH5, isolated from subtropical forest soil.</title>
        <authorList>
            <person name="Gao Z.-H."/>
            <person name="Qiu L.-H."/>
        </authorList>
    </citation>
    <scope>NUCLEOTIDE SEQUENCE [LARGE SCALE GENOMIC DNA]</scope>
    <source>
        <strain evidence="1 2">7MH5</strain>
    </source>
</reference>
<dbReference type="OrthoDB" id="9092190at2"/>
<dbReference type="KEGG" id="ppai:E1956_30275"/>
<dbReference type="EMBL" id="CP038150">
    <property type="protein sequence ID" value="QBR01475.1"/>
    <property type="molecule type" value="Genomic_DNA"/>
</dbReference>
<gene>
    <name evidence="1" type="ORF">E1956_30275</name>
</gene>